<keyword evidence="1" id="KW-0689">Ribosomal protein</keyword>
<dbReference type="EMBL" id="CP002271">
    <property type="protein sequence ID" value="ADO69808.1"/>
    <property type="molecule type" value="Genomic_DNA"/>
</dbReference>
<dbReference type="HOGENOM" id="CLU_1155831_0_0_7"/>
<dbReference type="Proteomes" id="UP000001351">
    <property type="component" value="Chromosome"/>
</dbReference>
<sequence length="240" mass="25689">MNAAAKLECDTPASRAISATVFSSSSSARRPVIVIGSRSDTEEMNRGRGGACAREKARSLSLHGLASGCAPFFGRQLQLRQGQFQDLLRVQGRGDAESVIESHGTPWPAEAVHPRVSAFHPPAARLLTTALLRRRGRGTTRTNVQVEEEVGLPGKGSGAVFAAERGARPGFIGTAEKQLPVKLLMSPRRSARCLLRCAISTRRRRPGHSICRCVIWPGATPRTAAGPSRPDGRGVPAFRP</sequence>
<accession>E3FWU5</accession>
<dbReference type="STRING" id="378806.STAUR_2004"/>
<protein>
    <submittedName>
        <fullName evidence="1">50S ribosomal protein L2</fullName>
    </submittedName>
</protein>
<dbReference type="KEGG" id="sur:STAUR_2004"/>
<organism evidence="1 2">
    <name type="scientific">Stigmatella aurantiaca (strain DW4/3-1)</name>
    <dbReference type="NCBI Taxonomy" id="378806"/>
    <lineage>
        <taxon>Bacteria</taxon>
        <taxon>Pseudomonadati</taxon>
        <taxon>Myxococcota</taxon>
        <taxon>Myxococcia</taxon>
        <taxon>Myxococcales</taxon>
        <taxon>Cystobacterineae</taxon>
        <taxon>Archangiaceae</taxon>
        <taxon>Stigmatella</taxon>
    </lineage>
</organism>
<evidence type="ECO:0000313" key="2">
    <source>
        <dbReference type="Proteomes" id="UP000001351"/>
    </source>
</evidence>
<proteinExistence type="predicted"/>
<dbReference type="AlphaFoldDB" id="E3FWU5"/>
<reference evidence="1 2" key="1">
    <citation type="journal article" date="2011" name="Mol. Biol. Evol.">
        <title>Comparative genomic analysis of fruiting body formation in Myxococcales.</title>
        <authorList>
            <person name="Huntley S."/>
            <person name="Hamann N."/>
            <person name="Wegener-Feldbrugge S."/>
            <person name="Treuner-Lange A."/>
            <person name="Kube M."/>
            <person name="Reinhardt R."/>
            <person name="Klages S."/>
            <person name="Muller R."/>
            <person name="Ronning C.M."/>
            <person name="Nierman W.C."/>
            <person name="Sogaard-Andersen L."/>
        </authorList>
    </citation>
    <scope>NUCLEOTIDE SEQUENCE [LARGE SCALE GENOMIC DNA]</scope>
    <source>
        <strain evidence="1 2">DW4/3-1</strain>
    </source>
</reference>
<dbReference type="GO" id="GO:0005840">
    <property type="term" value="C:ribosome"/>
    <property type="evidence" value="ECO:0007669"/>
    <property type="project" value="UniProtKB-KW"/>
</dbReference>
<keyword evidence="1" id="KW-0687">Ribonucleoprotein</keyword>
<keyword evidence="2" id="KW-1185">Reference proteome</keyword>
<gene>
    <name evidence="1" type="ordered locus">STAUR_2004</name>
</gene>
<name>E3FWU5_STIAD</name>
<evidence type="ECO:0000313" key="1">
    <source>
        <dbReference type="EMBL" id="ADO69808.1"/>
    </source>
</evidence>